<reference evidence="2 3" key="1">
    <citation type="submission" date="2022-03" db="EMBL/GenBank/DDBJ databases">
        <authorList>
            <person name="Nunn A."/>
            <person name="Chopra R."/>
            <person name="Nunn A."/>
            <person name="Contreras Garrido A."/>
        </authorList>
    </citation>
    <scope>NUCLEOTIDE SEQUENCE [LARGE SCALE GENOMIC DNA]</scope>
</reference>
<dbReference type="InterPro" id="IPR001810">
    <property type="entry name" value="F-box_dom"/>
</dbReference>
<dbReference type="EMBL" id="OU466860">
    <property type="protein sequence ID" value="CAH2061359.1"/>
    <property type="molecule type" value="Genomic_DNA"/>
</dbReference>
<gene>
    <name evidence="2" type="ORF">TAV2_LOCUS12852</name>
</gene>
<dbReference type="AlphaFoldDB" id="A0AAU9SAI6"/>
<feature type="domain" description="F-box" evidence="1">
    <location>
        <begin position="13"/>
        <end position="53"/>
    </location>
</feature>
<name>A0AAU9SAI6_THLAR</name>
<dbReference type="Pfam" id="PF00646">
    <property type="entry name" value="F-box"/>
    <property type="match status" value="1"/>
</dbReference>
<dbReference type="PANTHER" id="PTHR32212:SF433">
    <property type="entry name" value="PROTEIN WITH RNI-LIKE_FBD-LIKE DOMAIN"/>
    <property type="match status" value="1"/>
</dbReference>
<protein>
    <recommendedName>
        <fullName evidence="1">F-box domain-containing protein</fullName>
    </recommendedName>
</protein>
<accession>A0AAU9SAI6</accession>
<keyword evidence="3" id="KW-1185">Reference proteome</keyword>
<dbReference type="InterPro" id="IPR053781">
    <property type="entry name" value="F-box_AtFBL13-like"/>
</dbReference>
<dbReference type="Proteomes" id="UP000836841">
    <property type="component" value="Chromosome 4"/>
</dbReference>
<dbReference type="SUPFAM" id="SSF81383">
    <property type="entry name" value="F-box domain"/>
    <property type="match status" value="1"/>
</dbReference>
<dbReference type="CDD" id="cd22160">
    <property type="entry name" value="F-box_AtFBL13-like"/>
    <property type="match status" value="1"/>
</dbReference>
<sequence>MKKNRVVVNEDMISELPEALIIQILSLLPIKSAMATSVLFKQWQILWKMMPVLKFNYCDHIAKTFTENVCKSLLSHKAPILESLHLNFSGATDIGTLIVTADARHLRELVLKDDSKLTHFGFPSSLYNCETLETLILKLNVYVLPPSQVCLKSLKTLHLHSGFFNNEATVVNFLSCFPNLENLLFDPTVIFKGFEIKIPTGIIFNQLVHLELYASKAWGNLVTVMLNNSPRLRLLKLIKVSIS</sequence>
<evidence type="ECO:0000259" key="1">
    <source>
        <dbReference type="Pfam" id="PF00646"/>
    </source>
</evidence>
<proteinExistence type="predicted"/>
<dbReference type="InterPro" id="IPR013101">
    <property type="entry name" value="LRR_PRU1-like"/>
</dbReference>
<dbReference type="InterPro" id="IPR036047">
    <property type="entry name" value="F-box-like_dom_sf"/>
</dbReference>
<dbReference type="SUPFAM" id="SSF52047">
    <property type="entry name" value="RNI-like"/>
    <property type="match status" value="1"/>
</dbReference>
<organism evidence="2 3">
    <name type="scientific">Thlaspi arvense</name>
    <name type="common">Field penny-cress</name>
    <dbReference type="NCBI Taxonomy" id="13288"/>
    <lineage>
        <taxon>Eukaryota</taxon>
        <taxon>Viridiplantae</taxon>
        <taxon>Streptophyta</taxon>
        <taxon>Embryophyta</taxon>
        <taxon>Tracheophyta</taxon>
        <taxon>Spermatophyta</taxon>
        <taxon>Magnoliopsida</taxon>
        <taxon>eudicotyledons</taxon>
        <taxon>Gunneridae</taxon>
        <taxon>Pentapetalae</taxon>
        <taxon>rosids</taxon>
        <taxon>malvids</taxon>
        <taxon>Brassicales</taxon>
        <taxon>Brassicaceae</taxon>
        <taxon>Thlaspideae</taxon>
        <taxon>Thlaspi</taxon>
    </lineage>
</organism>
<evidence type="ECO:0000313" key="3">
    <source>
        <dbReference type="Proteomes" id="UP000836841"/>
    </source>
</evidence>
<dbReference type="Pfam" id="PF07723">
    <property type="entry name" value="LRR_2"/>
    <property type="match status" value="1"/>
</dbReference>
<dbReference type="InterPro" id="IPR032675">
    <property type="entry name" value="LRR_dom_sf"/>
</dbReference>
<dbReference type="PANTHER" id="PTHR32212">
    <property type="entry name" value="CYCLIN-LIKE F-BOX"/>
    <property type="match status" value="1"/>
</dbReference>
<dbReference type="Gene3D" id="3.80.10.10">
    <property type="entry name" value="Ribonuclease Inhibitor"/>
    <property type="match status" value="1"/>
</dbReference>
<evidence type="ECO:0000313" key="2">
    <source>
        <dbReference type="EMBL" id="CAH2061359.1"/>
    </source>
</evidence>